<dbReference type="OrthoDB" id="9803995at2"/>
<feature type="binding site" evidence="13">
    <location>
        <position position="161"/>
    </location>
    <ligand>
        <name>Zn(2+)</name>
        <dbReference type="ChEBI" id="CHEBI:29105"/>
        <label>2</label>
    </ligand>
</feature>
<dbReference type="NCBIfam" id="NF006628">
    <property type="entry name" value="PRK09197.1"/>
    <property type="match status" value="1"/>
</dbReference>
<dbReference type="InterPro" id="IPR013785">
    <property type="entry name" value="Aldolase_TIM"/>
</dbReference>
<evidence type="ECO:0000256" key="9">
    <source>
        <dbReference type="ARBA" id="ARBA00023152"/>
    </source>
</evidence>
<keyword evidence="16" id="KW-1185">Reference proteome</keyword>
<evidence type="ECO:0000256" key="2">
    <source>
        <dbReference type="ARBA" id="ARBA00002181"/>
    </source>
</evidence>
<dbReference type="Proteomes" id="UP000275069">
    <property type="component" value="Chromosome"/>
</dbReference>
<keyword evidence="8 13" id="KW-0862">Zinc</keyword>
<dbReference type="InterPro" id="IPR006411">
    <property type="entry name" value="Fruct_bisP_bact"/>
</dbReference>
<evidence type="ECO:0000256" key="14">
    <source>
        <dbReference type="RuleBase" id="RU366023"/>
    </source>
</evidence>
<comment type="cofactor">
    <cofactor evidence="13 14">
        <name>Zn(2+)</name>
        <dbReference type="ChEBI" id="CHEBI:29105"/>
    </cofactor>
    <text evidence="13 14">Binds 2 Zn(2+) ions per subunit. One is catalytic and the other provides a structural contribution.</text>
</comment>
<proteinExistence type="inferred from homology"/>
<sequence>MPVATPDQYAEMLDRAKAGGFAYPAFNVSSSQTINAVLQGLAEAESDGILQVTTGGADYFAGQSVKARATGALAMARFATEVAKNYGITVALHTDHCPQPALESFLLPLLAASEEQVKAGGEPIFQSHMWDGSAVPLDENIEIAEGILKRTSAINAILEIEVGVVGGEEDGVKHEGTNDALYTTVGDVTKAVEALGLGEKGRYIAALTFGNVHGVYKPGGVKLRPELLGEIQAGIAAKFGHGPKPLDLVFHGGSGSSPEEIAEAVSNGVIKMNIDTDTQYAFTRSIAGYMLSNYDGVLKVDGEVGDKKKYDPRAWGKIAETDMAKRVIEATQQLGSAGKSGK</sequence>
<organism evidence="15 16">
    <name type="scientific">Gryllotalpicola protaetiae</name>
    <dbReference type="NCBI Taxonomy" id="2419771"/>
    <lineage>
        <taxon>Bacteria</taxon>
        <taxon>Bacillati</taxon>
        <taxon>Actinomycetota</taxon>
        <taxon>Actinomycetes</taxon>
        <taxon>Micrococcales</taxon>
        <taxon>Microbacteriaceae</taxon>
        <taxon>Gryllotalpicola</taxon>
    </lineage>
</organism>
<protein>
    <recommendedName>
        <fullName evidence="6 14">Fructose-bisphosphate aldolase</fullName>
        <shortName evidence="14">FBP aldolase</shortName>
        <ecNumber evidence="5 14">4.1.2.13</ecNumber>
    </recommendedName>
</protein>
<evidence type="ECO:0000256" key="4">
    <source>
        <dbReference type="ARBA" id="ARBA00005812"/>
    </source>
</evidence>
<dbReference type="AlphaFoldDB" id="A0A387BNL9"/>
<feature type="binding site" evidence="13">
    <location>
        <position position="96"/>
    </location>
    <ligand>
        <name>Zn(2+)</name>
        <dbReference type="ChEBI" id="CHEBI:29105"/>
        <label>1</label>
        <note>catalytic</note>
    </ligand>
</feature>
<dbReference type="InterPro" id="IPR000771">
    <property type="entry name" value="FBA_II"/>
</dbReference>
<evidence type="ECO:0000256" key="8">
    <source>
        <dbReference type="ARBA" id="ARBA00022833"/>
    </source>
</evidence>
<evidence type="ECO:0000256" key="12">
    <source>
        <dbReference type="PIRSR" id="PIRSR001359-2"/>
    </source>
</evidence>
<gene>
    <name evidence="15" type="ORF">D7I44_02970</name>
</gene>
<dbReference type="RefSeq" id="WP_120788120.1">
    <property type="nucleotide sequence ID" value="NZ_CP032624.1"/>
</dbReference>
<feature type="active site" description="Proton donor" evidence="11">
    <location>
        <position position="95"/>
    </location>
</feature>
<dbReference type="SUPFAM" id="SSF51569">
    <property type="entry name" value="Aldolase"/>
    <property type="match status" value="1"/>
</dbReference>
<evidence type="ECO:0000256" key="1">
    <source>
        <dbReference type="ARBA" id="ARBA00000441"/>
    </source>
</evidence>
<feature type="binding site" evidence="13">
    <location>
        <position position="251"/>
    </location>
    <ligand>
        <name>Zn(2+)</name>
        <dbReference type="ChEBI" id="CHEBI:29105"/>
        <label>1</label>
        <note>catalytic</note>
    </ligand>
</feature>
<dbReference type="EC" id="4.1.2.13" evidence="5 14"/>
<feature type="binding site" evidence="12">
    <location>
        <position position="214"/>
    </location>
    <ligand>
        <name>dihydroxyacetone phosphate</name>
        <dbReference type="ChEBI" id="CHEBI:57642"/>
    </ligand>
</feature>
<dbReference type="GO" id="GO:0005829">
    <property type="term" value="C:cytosol"/>
    <property type="evidence" value="ECO:0007669"/>
    <property type="project" value="TreeGrafter"/>
</dbReference>
<feature type="binding site" evidence="12">
    <location>
        <begin position="273"/>
        <end position="276"/>
    </location>
    <ligand>
        <name>dihydroxyacetone phosphate</name>
        <dbReference type="ChEBI" id="CHEBI:57642"/>
    </ligand>
</feature>
<name>A0A387BNL9_9MICO</name>
<accession>A0A387BNL9</accession>
<comment type="catalytic activity">
    <reaction evidence="1 14">
        <text>beta-D-fructose 1,6-bisphosphate = D-glyceraldehyde 3-phosphate + dihydroxyacetone phosphate</text>
        <dbReference type="Rhea" id="RHEA:14729"/>
        <dbReference type="ChEBI" id="CHEBI:32966"/>
        <dbReference type="ChEBI" id="CHEBI:57642"/>
        <dbReference type="ChEBI" id="CHEBI:59776"/>
        <dbReference type="EC" id="4.1.2.13"/>
    </reaction>
</comment>
<dbReference type="UniPathway" id="UPA00109">
    <property type="reaction ID" value="UER00183"/>
</dbReference>
<evidence type="ECO:0000256" key="3">
    <source>
        <dbReference type="ARBA" id="ARBA00004714"/>
    </source>
</evidence>
<dbReference type="PROSITE" id="PS00602">
    <property type="entry name" value="ALDOLASE_CLASS_II_1"/>
    <property type="match status" value="1"/>
</dbReference>
<keyword evidence="7 13" id="KW-0479">Metal-binding</keyword>
<keyword evidence="9 14" id="KW-0324">Glycolysis</keyword>
<comment type="similarity">
    <text evidence="4 14">Belongs to the class II fructose-bisphosphate aldolase family.</text>
</comment>
<evidence type="ECO:0000256" key="10">
    <source>
        <dbReference type="ARBA" id="ARBA00023239"/>
    </source>
</evidence>
<evidence type="ECO:0000256" key="5">
    <source>
        <dbReference type="ARBA" id="ARBA00013068"/>
    </source>
</evidence>
<dbReference type="PROSITE" id="PS00806">
    <property type="entry name" value="ALDOLASE_CLASS_II_2"/>
    <property type="match status" value="1"/>
</dbReference>
<evidence type="ECO:0000313" key="15">
    <source>
        <dbReference type="EMBL" id="AYG02586.1"/>
    </source>
</evidence>
<feature type="binding site" evidence="12">
    <location>
        <begin position="252"/>
        <end position="254"/>
    </location>
    <ligand>
        <name>dihydroxyacetone phosphate</name>
        <dbReference type="ChEBI" id="CHEBI:57642"/>
    </ligand>
</feature>
<feature type="binding site" evidence="13">
    <location>
        <position position="213"/>
    </location>
    <ligand>
        <name>Zn(2+)</name>
        <dbReference type="ChEBI" id="CHEBI:29105"/>
        <label>1</label>
        <note>catalytic</note>
    </ligand>
</feature>
<dbReference type="Gene3D" id="3.20.20.70">
    <property type="entry name" value="Aldolase class I"/>
    <property type="match status" value="1"/>
</dbReference>
<dbReference type="Pfam" id="PF01116">
    <property type="entry name" value="F_bP_aldolase"/>
    <property type="match status" value="1"/>
</dbReference>
<dbReference type="PANTHER" id="PTHR30559">
    <property type="entry name" value="FRUCTOSE-BISPHOSPHATE ALDOLASE CLASS 2"/>
    <property type="match status" value="1"/>
</dbReference>
<evidence type="ECO:0000256" key="6">
    <source>
        <dbReference type="ARBA" id="ARBA00013779"/>
    </source>
</evidence>
<evidence type="ECO:0000256" key="11">
    <source>
        <dbReference type="PIRSR" id="PIRSR001359-1"/>
    </source>
</evidence>
<comment type="function">
    <text evidence="2 14">Catalyzes the aldol condensation of dihydroxyacetone phosphate (DHAP or glycerone-phosphate) with glyceraldehyde 3-phosphate (G3P) to form fructose 1,6-bisphosphate (FBP) in gluconeogenesis and the reverse reaction in glycolysis.</text>
</comment>
<feature type="binding site" evidence="13">
    <location>
        <position position="131"/>
    </location>
    <ligand>
        <name>Zn(2+)</name>
        <dbReference type="ChEBI" id="CHEBI:29105"/>
        <label>2</label>
    </ligand>
</feature>
<evidence type="ECO:0000256" key="7">
    <source>
        <dbReference type="ARBA" id="ARBA00022723"/>
    </source>
</evidence>
<reference evidence="15 16" key="1">
    <citation type="submission" date="2018-09" db="EMBL/GenBank/DDBJ databases">
        <title>Genome sequencing of strain 2DFW10M-5.</title>
        <authorList>
            <person name="Heo J."/>
            <person name="Kim S.-J."/>
            <person name="Kwon S.-W."/>
        </authorList>
    </citation>
    <scope>NUCLEOTIDE SEQUENCE [LARGE SCALE GENOMIC DNA]</scope>
    <source>
        <strain evidence="15 16">2DFW10M-5</strain>
    </source>
</reference>
<dbReference type="GO" id="GO:0004332">
    <property type="term" value="F:fructose-bisphosphate aldolase activity"/>
    <property type="evidence" value="ECO:0007669"/>
    <property type="project" value="UniProtKB-EC"/>
</dbReference>
<dbReference type="NCBIfam" id="TIGR00167">
    <property type="entry name" value="cbbA"/>
    <property type="match status" value="1"/>
</dbReference>
<dbReference type="KEGG" id="gry:D7I44_02970"/>
<evidence type="ECO:0000313" key="16">
    <source>
        <dbReference type="Proteomes" id="UP000275069"/>
    </source>
</evidence>
<evidence type="ECO:0000256" key="13">
    <source>
        <dbReference type="PIRSR" id="PIRSR001359-3"/>
    </source>
</evidence>
<comment type="pathway">
    <text evidence="3 14">Carbohydrate degradation; glycolysis; D-glyceraldehyde 3-phosphate and glycerone phosphate from D-glucose: step 4/4.</text>
</comment>
<dbReference type="EMBL" id="CP032624">
    <property type="protein sequence ID" value="AYG02586.1"/>
    <property type="molecule type" value="Genomic_DNA"/>
</dbReference>
<dbReference type="PANTHER" id="PTHR30559:SF0">
    <property type="entry name" value="FRUCTOSE-BISPHOSPHATE ALDOLASE"/>
    <property type="match status" value="1"/>
</dbReference>
<dbReference type="GO" id="GO:0008270">
    <property type="term" value="F:zinc ion binding"/>
    <property type="evidence" value="ECO:0007669"/>
    <property type="project" value="UniProtKB-UniRule"/>
</dbReference>
<dbReference type="GO" id="GO:0006096">
    <property type="term" value="P:glycolytic process"/>
    <property type="evidence" value="ECO:0007669"/>
    <property type="project" value="UniProtKB-UniPathway"/>
</dbReference>
<keyword evidence="10 14" id="KW-0456">Lyase</keyword>
<dbReference type="NCBIfam" id="TIGR01520">
    <property type="entry name" value="FruBisAldo_II_A"/>
    <property type="match status" value="1"/>
</dbReference>
<dbReference type="PIRSF" id="PIRSF001359">
    <property type="entry name" value="F_bP_aldolase_II"/>
    <property type="match status" value="1"/>
</dbReference>